<comment type="pathway">
    <text evidence="1">tRNA modification; wybutosine-tRNA(Phe) biosynthesis.</text>
</comment>
<dbReference type="Gene3D" id="2.120.10.80">
    <property type="entry name" value="Kelch-type beta propeller"/>
    <property type="match status" value="2"/>
</dbReference>
<dbReference type="AlphaFoldDB" id="A0AAV4VWY1"/>
<evidence type="ECO:0000313" key="4">
    <source>
        <dbReference type="EMBL" id="GIY74787.1"/>
    </source>
</evidence>
<dbReference type="Gene3D" id="3.40.50.150">
    <property type="entry name" value="Vaccinia Virus protein VP39"/>
    <property type="match status" value="1"/>
</dbReference>
<dbReference type="SUPFAM" id="SSF117281">
    <property type="entry name" value="Kelch motif"/>
    <property type="match status" value="1"/>
</dbReference>
<reference evidence="4 5" key="1">
    <citation type="submission" date="2021-06" db="EMBL/GenBank/DDBJ databases">
        <title>Caerostris extrusa draft genome.</title>
        <authorList>
            <person name="Kono N."/>
            <person name="Arakawa K."/>
        </authorList>
    </citation>
    <scope>NUCLEOTIDE SEQUENCE [LARGE SCALE GENOMIC DNA]</scope>
</reference>
<proteinExistence type="inferred from homology"/>
<comment type="caution">
    <text evidence="4">The sequence shown here is derived from an EMBL/GenBank/DDBJ whole genome shotgun (WGS) entry which is preliminary data.</text>
</comment>
<dbReference type="SUPFAM" id="SSF53335">
    <property type="entry name" value="S-adenosyl-L-methionine-dependent methyltransferases"/>
    <property type="match status" value="1"/>
</dbReference>
<dbReference type="EMBL" id="BPLR01015260">
    <property type="protein sequence ID" value="GIY74787.1"/>
    <property type="molecule type" value="Genomic_DNA"/>
</dbReference>
<keyword evidence="3" id="KW-0949">S-adenosyl-L-methionine</keyword>
<evidence type="ECO:0000256" key="3">
    <source>
        <dbReference type="ARBA" id="ARBA00022691"/>
    </source>
</evidence>
<dbReference type="PANTHER" id="PTHR46529">
    <property type="entry name" value="TRNA WYBUTOSINE-SYNTHESIZING PROTEIN 4"/>
    <property type="match status" value="1"/>
</dbReference>
<sequence length="453" mass="52518">MFPPYFFQNALFTYMKPNESDAVISWAQTKFPNSAFTVYEQIHGEDGFGTVMKTHFMTLNCPLRSLKEGTDEDSQNARFNDLGWPKCSSISMLEFYLEFPKKEKRKIKNLEMFDEFEMWHEKCRHYVLTWACQGSISIPKVLQKKGMSYEASLLESICYRTEMSCFLRFGHKVELVSSRFVMGTGGFGRIQNRHERLGNVSCYDIDHKSQVLLLPRRKRSFRKRMFHTMTRLPNETLIVIGGRSSPARIYNDVISVNVDYMLQQDPPIHKYSTEYKTSLPFPIFRHSACLVLHEGVEKFLYLVVVQPSHPEDKPCARFSHSAACAEMQKVYITGGLSKEEEILDSVWMCDTEIFVWNKLSIPGWLPRYAHTSFYYDNQIITVGGVTAHYAPSSVGIIYLNELVAREIDLNLRHPKEPLYFLTIAVTFMKINSSSLEVVEIVFHLVHILIRIIL</sequence>
<comment type="similarity">
    <text evidence="2">Belongs to the methyltransferase superfamily. LCMT family.</text>
</comment>
<protein>
    <submittedName>
        <fullName evidence="4">tRNA wybutosine-synthesizing protein 4</fullName>
    </submittedName>
</protein>
<dbReference type="GO" id="GO:0008175">
    <property type="term" value="F:tRNA methyltransferase activity"/>
    <property type="evidence" value="ECO:0007669"/>
    <property type="project" value="TreeGrafter"/>
</dbReference>
<dbReference type="GO" id="GO:0030488">
    <property type="term" value="P:tRNA methylation"/>
    <property type="evidence" value="ECO:0007669"/>
    <property type="project" value="TreeGrafter"/>
</dbReference>
<accession>A0AAV4VWY1</accession>
<dbReference type="InterPro" id="IPR029063">
    <property type="entry name" value="SAM-dependent_MTases_sf"/>
</dbReference>
<evidence type="ECO:0000256" key="2">
    <source>
        <dbReference type="ARBA" id="ARBA00010703"/>
    </source>
</evidence>
<dbReference type="InterPro" id="IPR015915">
    <property type="entry name" value="Kelch-typ_b-propeller"/>
</dbReference>
<dbReference type="PANTHER" id="PTHR46529:SF1">
    <property type="entry name" value="TRNA WYBUTOSINE-SYNTHESIZING PROTEIN 4"/>
    <property type="match status" value="1"/>
</dbReference>
<name>A0AAV4VWY1_CAEEX</name>
<evidence type="ECO:0000256" key="1">
    <source>
        <dbReference type="ARBA" id="ARBA00004797"/>
    </source>
</evidence>
<dbReference type="Proteomes" id="UP001054945">
    <property type="component" value="Unassembled WGS sequence"/>
</dbReference>
<gene>
    <name evidence="4" type="primary">Lcmt2</name>
    <name evidence="4" type="ORF">CEXT_106481</name>
</gene>
<keyword evidence="5" id="KW-1185">Reference proteome</keyword>
<organism evidence="4 5">
    <name type="scientific">Caerostris extrusa</name>
    <name type="common">Bark spider</name>
    <name type="synonym">Caerostris bankana</name>
    <dbReference type="NCBI Taxonomy" id="172846"/>
    <lineage>
        <taxon>Eukaryota</taxon>
        <taxon>Metazoa</taxon>
        <taxon>Ecdysozoa</taxon>
        <taxon>Arthropoda</taxon>
        <taxon>Chelicerata</taxon>
        <taxon>Arachnida</taxon>
        <taxon>Araneae</taxon>
        <taxon>Araneomorphae</taxon>
        <taxon>Entelegynae</taxon>
        <taxon>Araneoidea</taxon>
        <taxon>Araneidae</taxon>
        <taxon>Caerostris</taxon>
    </lineage>
</organism>
<dbReference type="GO" id="GO:0031591">
    <property type="term" value="P:wybutosine biosynthetic process"/>
    <property type="evidence" value="ECO:0007669"/>
    <property type="project" value="TreeGrafter"/>
</dbReference>
<evidence type="ECO:0000313" key="5">
    <source>
        <dbReference type="Proteomes" id="UP001054945"/>
    </source>
</evidence>